<evidence type="ECO:0000313" key="1">
    <source>
        <dbReference type="EMBL" id="AZQ64026.1"/>
    </source>
</evidence>
<accession>A0A3S9P741</accession>
<proteinExistence type="predicted"/>
<organism evidence="1 2">
    <name type="scientific">Flammeovirga pectinis</name>
    <dbReference type="NCBI Taxonomy" id="2494373"/>
    <lineage>
        <taxon>Bacteria</taxon>
        <taxon>Pseudomonadati</taxon>
        <taxon>Bacteroidota</taxon>
        <taxon>Cytophagia</taxon>
        <taxon>Cytophagales</taxon>
        <taxon>Flammeovirgaceae</taxon>
        <taxon>Flammeovirga</taxon>
    </lineage>
</organism>
<gene>
    <name evidence="1" type="ORF">EI427_17870</name>
</gene>
<name>A0A3S9P741_9BACT</name>
<dbReference type="OrthoDB" id="1524637at2"/>
<dbReference type="EMBL" id="CP034562">
    <property type="protein sequence ID" value="AZQ64026.1"/>
    <property type="molecule type" value="Genomic_DNA"/>
</dbReference>
<protein>
    <submittedName>
        <fullName evidence="1">Uncharacterized protein</fullName>
    </submittedName>
</protein>
<dbReference type="RefSeq" id="WP_126617314.1">
    <property type="nucleotide sequence ID" value="NZ_CP034562.1"/>
</dbReference>
<sequence length="101" mass="11002">MKLVFIFSIDEGKQTELYALLSKVGVSTFSESSVKGIYTDVNPASLFFSNKSITATSKMDIVAASDEQATEIILAINTLNTTKGKFPIHAYTVDIENMTKA</sequence>
<dbReference type="KEGG" id="fll:EI427_17870"/>
<keyword evidence="2" id="KW-1185">Reference proteome</keyword>
<evidence type="ECO:0000313" key="2">
    <source>
        <dbReference type="Proteomes" id="UP000267268"/>
    </source>
</evidence>
<reference evidence="1 2" key="1">
    <citation type="submission" date="2018-12" db="EMBL/GenBank/DDBJ databases">
        <title>Flammeovirga pectinis sp. nov., isolated from the gut of the Korean scallop, Patinopecten yessoensis.</title>
        <authorList>
            <person name="Bae J.-W."/>
            <person name="Jeong Y.-S."/>
            <person name="Kang W."/>
        </authorList>
    </citation>
    <scope>NUCLEOTIDE SEQUENCE [LARGE SCALE GENOMIC DNA]</scope>
    <source>
        <strain evidence="1 2">L12M1</strain>
    </source>
</reference>
<dbReference type="Proteomes" id="UP000267268">
    <property type="component" value="Chromosome 1"/>
</dbReference>
<dbReference type="AlphaFoldDB" id="A0A3S9P741"/>